<evidence type="ECO:0000313" key="1">
    <source>
        <dbReference type="EMBL" id="WUQ11185.1"/>
    </source>
</evidence>
<sequence>MPAFAIGMAVSCGPGPGRRDAHLDHDAPRLVERADQGWYELVSAFGLFGADREFLRAQHSPRPK</sequence>
<reference evidence="1" key="1">
    <citation type="submission" date="2022-10" db="EMBL/GenBank/DDBJ databases">
        <title>The complete genomes of actinobacterial strains from the NBC collection.</title>
        <authorList>
            <person name="Joergensen T.S."/>
            <person name="Alvarez Arevalo M."/>
            <person name="Sterndorff E.B."/>
            <person name="Faurdal D."/>
            <person name="Vuksanovic O."/>
            <person name="Mourched A.-S."/>
            <person name="Charusanti P."/>
            <person name="Shaw S."/>
            <person name="Blin K."/>
            <person name="Weber T."/>
        </authorList>
    </citation>
    <scope>NUCLEOTIDE SEQUENCE</scope>
    <source>
        <strain evidence="1">NBC_00248</strain>
    </source>
</reference>
<keyword evidence="2" id="KW-1185">Reference proteome</keyword>
<name>A0ABZ1T5P9_STRVG</name>
<evidence type="ECO:0000313" key="2">
    <source>
        <dbReference type="Proteomes" id="UP001432039"/>
    </source>
</evidence>
<proteinExistence type="predicted"/>
<organism evidence="1 2">
    <name type="scientific">Streptomyces virginiae</name>
    <name type="common">Streptomyces cinnamonensis</name>
    <dbReference type="NCBI Taxonomy" id="1961"/>
    <lineage>
        <taxon>Bacteria</taxon>
        <taxon>Bacillati</taxon>
        <taxon>Actinomycetota</taxon>
        <taxon>Actinomycetes</taxon>
        <taxon>Kitasatosporales</taxon>
        <taxon>Streptomycetaceae</taxon>
        <taxon>Streptomyces</taxon>
    </lineage>
</organism>
<gene>
    <name evidence="1" type="ORF">OG517_06940</name>
</gene>
<dbReference type="EMBL" id="CP108090">
    <property type="protein sequence ID" value="WUQ11185.1"/>
    <property type="molecule type" value="Genomic_DNA"/>
</dbReference>
<dbReference type="Proteomes" id="UP001432039">
    <property type="component" value="Chromosome"/>
</dbReference>
<accession>A0ABZ1T5P9</accession>
<dbReference type="RefSeq" id="WP_328960693.1">
    <property type="nucleotide sequence ID" value="NZ_CP108090.1"/>
</dbReference>
<protein>
    <submittedName>
        <fullName evidence="1">Uncharacterized protein</fullName>
    </submittedName>
</protein>